<gene>
    <name evidence="2" type="ORF">thalar_02846</name>
</gene>
<dbReference type="HOGENOM" id="CLU_2330375_0_0_5"/>
<dbReference type="Proteomes" id="UP000015351">
    <property type="component" value="Unassembled WGS sequence"/>
</dbReference>
<reference evidence="3" key="1">
    <citation type="journal article" date="2013" name="Stand. Genomic Sci.">
        <title>Genome sequence of the Litoreibacter arenae type strain (DSM 19593(T)), a member of the Roseobacter clade isolated from sea sand.</title>
        <authorList>
            <person name="Riedel T."/>
            <person name="Fiebig A."/>
            <person name="Petersen J."/>
            <person name="Gronow S."/>
            <person name="Kyrpides N.C."/>
            <person name="Goker M."/>
            <person name="Klenk H.P."/>
        </authorList>
    </citation>
    <scope>NUCLEOTIDE SEQUENCE [LARGE SCALE GENOMIC DNA]</scope>
    <source>
        <strain evidence="3">DSM 19593</strain>
    </source>
</reference>
<evidence type="ECO:0000313" key="3">
    <source>
        <dbReference type="Proteomes" id="UP000015351"/>
    </source>
</evidence>
<accession>S9Q702</accession>
<dbReference type="AlphaFoldDB" id="S9Q702"/>
<keyword evidence="3" id="KW-1185">Reference proteome</keyword>
<organism evidence="2 3">
    <name type="scientific">Litoreibacter arenae DSM 19593</name>
    <dbReference type="NCBI Taxonomy" id="1123360"/>
    <lineage>
        <taxon>Bacteria</taxon>
        <taxon>Pseudomonadati</taxon>
        <taxon>Pseudomonadota</taxon>
        <taxon>Alphaproteobacteria</taxon>
        <taxon>Rhodobacterales</taxon>
        <taxon>Roseobacteraceae</taxon>
        <taxon>Litoreibacter</taxon>
    </lineage>
</organism>
<evidence type="ECO:0000313" key="2">
    <source>
        <dbReference type="EMBL" id="EPX77126.1"/>
    </source>
</evidence>
<name>S9Q702_9RHOB</name>
<protein>
    <submittedName>
        <fullName evidence="2">Uncharacterized protein</fullName>
    </submittedName>
</protein>
<comment type="caution">
    <text evidence="2">The sequence shown here is derived from an EMBL/GenBank/DDBJ whole genome shotgun (WGS) entry which is preliminary data.</text>
</comment>
<feature type="region of interest" description="Disordered" evidence="1">
    <location>
        <begin position="21"/>
        <end position="40"/>
    </location>
</feature>
<evidence type="ECO:0000256" key="1">
    <source>
        <dbReference type="SAM" id="MobiDB-lite"/>
    </source>
</evidence>
<proteinExistence type="predicted"/>
<sequence length="98" mass="10652">MCDLLLGFSCGWGAETARLQYSGEDPEPCPVPPVADPRGATENALRRGAHGRNPAHLIACTCRRGPKDRPRVGRLACLFQGRSPVRDTPLAGRPRTFE</sequence>
<dbReference type="EMBL" id="AONI01000015">
    <property type="protein sequence ID" value="EPX77126.1"/>
    <property type="molecule type" value="Genomic_DNA"/>
</dbReference>